<dbReference type="Gene3D" id="1.20.120.450">
    <property type="entry name" value="dinb family like domain"/>
    <property type="match status" value="1"/>
</dbReference>
<organism evidence="2 3">
    <name type="scientific">Streptomyces kronopolitis</name>
    <dbReference type="NCBI Taxonomy" id="1612435"/>
    <lineage>
        <taxon>Bacteria</taxon>
        <taxon>Bacillati</taxon>
        <taxon>Actinomycetota</taxon>
        <taxon>Actinomycetes</taxon>
        <taxon>Kitasatosporales</taxon>
        <taxon>Streptomycetaceae</taxon>
        <taxon>Streptomyces</taxon>
    </lineage>
</organism>
<accession>A0ABQ2JK86</accession>
<proteinExistence type="predicted"/>
<evidence type="ECO:0000313" key="3">
    <source>
        <dbReference type="Proteomes" id="UP000600080"/>
    </source>
</evidence>
<protein>
    <recommendedName>
        <fullName evidence="4">DinB family protein</fullName>
    </recommendedName>
</protein>
<name>A0ABQ2JK86_9ACTN</name>
<evidence type="ECO:0008006" key="4">
    <source>
        <dbReference type="Google" id="ProtNLM"/>
    </source>
</evidence>
<evidence type="ECO:0000256" key="1">
    <source>
        <dbReference type="SAM" id="MobiDB-lite"/>
    </source>
</evidence>
<dbReference type="EMBL" id="BMND01000012">
    <property type="protein sequence ID" value="GGN47393.1"/>
    <property type="molecule type" value="Genomic_DNA"/>
</dbReference>
<keyword evidence="3" id="KW-1185">Reference proteome</keyword>
<gene>
    <name evidence="2" type="ORF">GCM10012285_33050</name>
</gene>
<sequence>MISGWWGSVNWHPMELWGARLYGNPCRDCGFDWSLTPREALGQVEDLPARYGALVKGRRGDERHPDLAWNVAAYVSHVTDNLRNWAERLAGARLAGTRQVPGYDQDLLAQARFYNDVSLAGALWSLRWAADAWVTSVSAALEEGVALEHADRGVQRAEDVARNNAHDAAHHAWDIERILAHAARTRGMHGSEVVRRSNAPHLPDPSGD</sequence>
<dbReference type="Proteomes" id="UP000600080">
    <property type="component" value="Unassembled WGS sequence"/>
</dbReference>
<dbReference type="InterPro" id="IPR034660">
    <property type="entry name" value="DinB/YfiT-like"/>
</dbReference>
<evidence type="ECO:0000313" key="2">
    <source>
        <dbReference type="EMBL" id="GGN47393.1"/>
    </source>
</evidence>
<feature type="region of interest" description="Disordered" evidence="1">
    <location>
        <begin position="189"/>
        <end position="208"/>
    </location>
</feature>
<reference evidence="3" key="1">
    <citation type="journal article" date="2019" name="Int. J. Syst. Evol. Microbiol.">
        <title>The Global Catalogue of Microorganisms (GCM) 10K type strain sequencing project: providing services to taxonomists for standard genome sequencing and annotation.</title>
        <authorList>
            <consortium name="The Broad Institute Genomics Platform"/>
            <consortium name="The Broad Institute Genome Sequencing Center for Infectious Disease"/>
            <person name="Wu L."/>
            <person name="Ma J."/>
        </authorList>
    </citation>
    <scope>NUCLEOTIDE SEQUENCE [LARGE SCALE GENOMIC DNA]</scope>
    <source>
        <strain evidence="3">CGMCC 4.7323</strain>
    </source>
</reference>
<dbReference type="SUPFAM" id="SSF109854">
    <property type="entry name" value="DinB/YfiT-like putative metalloenzymes"/>
    <property type="match status" value="1"/>
</dbReference>
<comment type="caution">
    <text evidence="2">The sequence shown here is derived from an EMBL/GenBank/DDBJ whole genome shotgun (WGS) entry which is preliminary data.</text>
</comment>